<dbReference type="Pfam" id="PF02566">
    <property type="entry name" value="OsmC"/>
    <property type="match status" value="1"/>
</dbReference>
<dbReference type="InterPro" id="IPR015946">
    <property type="entry name" value="KH_dom-like_a/b"/>
</dbReference>
<protein>
    <submittedName>
        <fullName evidence="1">OsmC family protein</fullName>
    </submittedName>
</protein>
<organism evidence="1 2">
    <name type="scientific">Oryzicola mucosus</name>
    <dbReference type="NCBI Taxonomy" id="2767425"/>
    <lineage>
        <taxon>Bacteria</taxon>
        <taxon>Pseudomonadati</taxon>
        <taxon>Pseudomonadota</taxon>
        <taxon>Alphaproteobacteria</taxon>
        <taxon>Hyphomicrobiales</taxon>
        <taxon>Phyllobacteriaceae</taxon>
        <taxon>Oryzicola</taxon>
    </lineage>
</organism>
<dbReference type="RefSeq" id="WP_188162715.1">
    <property type="nucleotide sequence ID" value="NZ_JACVVX010000001.1"/>
</dbReference>
<comment type="caution">
    <text evidence="1">The sequence shown here is derived from an EMBL/GenBank/DDBJ whole genome shotgun (WGS) entry which is preliminary data.</text>
</comment>
<dbReference type="InterPro" id="IPR036102">
    <property type="entry name" value="OsmC/Ohrsf"/>
</dbReference>
<sequence>MSVFTAEVSWKPDEGDHFTLGRYTRVHEIAFDGGTTLIASASPSVVPLPFSSEAAVDPEEMFVASLSSCHMLWFLDLARRAGLEILSYRDTAEGFMEKNAEGKTAITRVTLRPAVECDGDRSRLAHIHEQAHDACFIANSVKTEVVIEPQ</sequence>
<dbReference type="AlphaFoldDB" id="A0A8J6PEF0"/>
<dbReference type="Gene3D" id="3.30.300.20">
    <property type="match status" value="1"/>
</dbReference>
<dbReference type="InterPro" id="IPR003718">
    <property type="entry name" value="OsmC/Ohr_fam"/>
</dbReference>
<dbReference type="Proteomes" id="UP000643405">
    <property type="component" value="Unassembled WGS sequence"/>
</dbReference>
<name>A0A8J6PEF0_9HYPH</name>
<keyword evidence="2" id="KW-1185">Reference proteome</keyword>
<dbReference type="EMBL" id="JACVVX010000001">
    <property type="protein sequence ID" value="MBD0413269.1"/>
    <property type="molecule type" value="Genomic_DNA"/>
</dbReference>
<gene>
    <name evidence="1" type="ORF">ICI42_01185</name>
</gene>
<proteinExistence type="predicted"/>
<dbReference type="InterPro" id="IPR052707">
    <property type="entry name" value="OsmC_Ohr_Peroxiredoxin"/>
</dbReference>
<reference evidence="1" key="1">
    <citation type="submission" date="2020-09" db="EMBL/GenBank/DDBJ databases">
        <title>Genome seq and assembly of Tianweitania sp.</title>
        <authorList>
            <person name="Chhetri G."/>
        </authorList>
    </citation>
    <scope>NUCLEOTIDE SEQUENCE</scope>
    <source>
        <strain evidence="1">Rool2</strain>
    </source>
</reference>
<evidence type="ECO:0000313" key="2">
    <source>
        <dbReference type="Proteomes" id="UP000643405"/>
    </source>
</evidence>
<evidence type="ECO:0000313" key="1">
    <source>
        <dbReference type="EMBL" id="MBD0413269.1"/>
    </source>
</evidence>
<dbReference type="SUPFAM" id="SSF82784">
    <property type="entry name" value="OsmC-like"/>
    <property type="match status" value="1"/>
</dbReference>
<dbReference type="PANTHER" id="PTHR42830:SF2">
    <property type="entry name" value="OSMC_OHR FAMILY PROTEIN"/>
    <property type="match status" value="1"/>
</dbReference>
<accession>A0A8J6PEF0</accession>
<dbReference type="PANTHER" id="PTHR42830">
    <property type="entry name" value="OSMOTICALLY INDUCIBLE FAMILY PROTEIN"/>
    <property type="match status" value="1"/>
</dbReference>